<evidence type="ECO:0000256" key="9">
    <source>
        <dbReference type="ARBA" id="ARBA00022857"/>
    </source>
</evidence>
<dbReference type="GO" id="GO:0009231">
    <property type="term" value="P:riboflavin biosynthetic process"/>
    <property type="evidence" value="ECO:0007669"/>
    <property type="project" value="UniProtKB-UniPathway"/>
</dbReference>
<keyword evidence="10 12" id="KW-0560">Oxidoreductase</keyword>
<dbReference type="AlphaFoldDB" id="A0A839SXQ4"/>
<dbReference type="NCBIfam" id="TIGR00326">
    <property type="entry name" value="eubact_ribD"/>
    <property type="match status" value="1"/>
</dbReference>
<feature type="binding site" evidence="14">
    <location>
        <position position="211"/>
    </location>
    <ligand>
        <name>substrate</name>
    </ligand>
</feature>
<feature type="binding site" evidence="14">
    <location>
        <begin position="307"/>
        <end position="313"/>
    </location>
    <ligand>
        <name>NADP(+)</name>
        <dbReference type="ChEBI" id="CHEBI:58349"/>
    </ligand>
</feature>
<evidence type="ECO:0000256" key="15">
    <source>
        <dbReference type="PIRSR" id="PIRSR006769-3"/>
    </source>
</evidence>
<feature type="binding site" evidence="14">
    <location>
        <position position="208"/>
    </location>
    <ligand>
        <name>substrate</name>
    </ligand>
</feature>
<dbReference type="InterPro" id="IPR024072">
    <property type="entry name" value="DHFR-like_dom_sf"/>
</dbReference>
<organism evidence="17 18">
    <name type="scientific">Limibacillus halophilus</name>
    <dbReference type="NCBI Taxonomy" id="1579333"/>
    <lineage>
        <taxon>Bacteria</taxon>
        <taxon>Pseudomonadati</taxon>
        <taxon>Pseudomonadota</taxon>
        <taxon>Alphaproteobacteria</taxon>
        <taxon>Rhodospirillales</taxon>
        <taxon>Rhodovibrionaceae</taxon>
        <taxon>Limibacillus</taxon>
    </lineage>
</organism>
<reference evidence="17 18" key="1">
    <citation type="submission" date="2020-08" db="EMBL/GenBank/DDBJ databases">
        <title>Genomic Encyclopedia of Type Strains, Phase III (KMG-III): the genomes of soil and plant-associated and newly described type strains.</title>
        <authorList>
            <person name="Whitman W."/>
        </authorList>
    </citation>
    <scope>NUCLEOTIDE SEQUENCE [LARGE SCALE GENOMIC DNA]</scope>
    <source>
        <strain evidence="17 18">CECT 8803</strain>
    </source>
</reference>
<dbReference type="EMBL" id="JACHXA010000005">
    <property type="protein sequence ID" value="MBB3065733.1"/>
    <property type="molecule type" value="Genomic_DNA"/>
</dbReference>
<dbReference type="PANTHER" id="PTHR38011:SF7">
    <property type="entry name" value="2,5-DIAMINO-6-RIBOSYLAMINO-4(3H)-PYRIMIDINONE 5'-PHOSPHATE REDUCTASE"/>
    <property type="match status" value="1"/>
</dbReference>
<evidence type="ECO:0000256" key="12">
    <source>
        <dbReference type="PIRNR" id="PIRNR006769"/>
    </source>
</evidence>
<feature type="domain" description="CMP/dCMP-type deaminase" evidence="16">
    <location>
        <begin position="5"/>
        <end position="127"/>
    </location>
</feature>
<dbReference type="PROSITE" id="PS51747">
    <property type="entry name" value="CYT_DCMP_DEAMINASES_2"/>
    <property type="match status" value="1"/>
</dbReference>
<evidence type="ECO:0000256" key="1">
    <source>
        <dbReference type="ARBA" id="ARBA00002151"/>
    </source>
</evidence>
<keyword evidence="8 12" id="KW-0862">Zinc</keyword>
<comment type="similarity">
    <text evidence="4 12">In the N-terminal section; belongs to the cytidine and deoxycytidylate deaminase family.</text>
</comment>
<dbReference type="GO" id="GO:0050661">
    <property type="term" value="F:NADP binding"/>
    <property type="evidence" value="ECO:0007669"/>
    <property type="project" value="InterPro"/>
</dbReference>
<comment type="cofactor">
    <cofactor evidence="12 15">
        <name>Zn(2+)</name>
        <dbReference type="ChEBI" id="CHEBI:29105"/>
    </cofactor>
    <text evidence="12 15">Binds 1 zinc ion.</text>
</comment>
<keyword evidence="7 12" id="KW-0479">Metal-binding</keyword>
<dbReference type="InterPro" id="IPR011549">
    <property type="entry name" value="RibD_C"/>
</dbReference>
<evidence type="ECO:0000313" key="18">
    <source>
        <dbReference type="Proteomes" id="UP000581135"/>
    </source>
</evidence>
<evidence type="ECO:0000256" key="5">
    <source>
        <dbReference type="ARBA" id="ARBA00007417"/>
    </source>
</evidence>
<feature type="binding site" evidence="15">
    <location>
        <position position="54"/>
    </location>
    <ligand>
        <name>Zn(2+)</name>
        <dbReference type="ChEBI" id="CHEBI:29105"/>
        <note>catalytic</note>
    </ligand>
</feature>
<comment type="catalytic activity">
    <reaction evidence="12">
        <text>2,5-diamino-6-hydroxy-4-(5-phosphoribosylamino)-pyrimidine + H2O + H(+) = 5-amino-6-(5-phospho-D-ribosylamino)uracil + NH4(+)</text>
        <dbReference type="Rhea" id="RHEA:21868"/>
        <dbReference type="ChEBI" id="CHEBI:15377"/>
        <dbReference type="ChEBI" id="CHEBI:15378"/>
        <dbReference type="ChEBI" id="CHEBI:28938"/>
        <dbReference type="ChEBI" id="CHEBI:58453"/>
        <dbReference type="ChEBI" id="CHEBI:58614"/>
        <dbReference type="EC" id="3.5.4.26"/>
    </reaction>
</comment>
<feature type="binding site" evidence="14">
    <location>
        <position position="174"/>
    </location>
    <ligand>
        <name>NADP(+)</name>
        <dbReference type="ChEBI" id="CHEBI:58349"/>
    </ligand>
</feature>
<evidence type="ECO:0000256" key="6">
    <source>
        <dbReference type="ARBA" id="ARBA00022619"/>
    </source>
</evidence>
<dbReference type="InterPro" id="IPR002734">
    <property type="entry name" value="RibDG_C"/>
</dbReference>
<evidence type="ECO:0000259" key="16">
    <source>
        <dbReference type="PROSITE" id="PS51747"/>
    </source>
</evidence>
<feature type="binding site" evidence="15">
    <location>
        <position position="79"/>
    </location>
    <ligand>
        <name>Zn(2+)</name>
        <dbReference type="ChEBI" id="CHEBI:29105"/>
        <note>catalytic</note>
    </ligand>
</feature>
<dbReference type="Pfam" id="PF01872">
    <property type="entry name" value="RibD_C"/>
    <property type="match status" value="1"/>
</dbReference>
<evidence type="ECO:0000256" key="8">
    <source>
        <dbReference type="ARBA" id="ARBA00022833"/>
    </source>
</evidence>
<feature type="binding site" evidence="15">
    <location>
        <position position="88"/>
    </location>
    <ligand>
        <name>Zn(2+)</name>
        <dbReference type="ChEBI" id="CHEBI:29105"/>
        <note>catalytic</note>
    </ligand>
</feature>
<evidence type="ECO:0000256" key="10">
    <source>
        <dbReference type="ARBA" id="ARBA00023002"/>
    </source>
</evidence>
<accession>A0A839SXQ4</accession>
<dbReference type="UniPathway" id="UPA00275">
    <property type="reaction ID" value="UER00401"/>
</dbReference>
<feature type="binding site" evidence="14">
    <location>
        <position position="305"/>
    </location>
    <ligand>
        <name>substrate</name>
    </ligand>
</feature>
<feature type="binding site" evidence="14">
    <location>
        <position position="158"/>
    </location>
    <ligand>
        <name>NADP(+)</name>
        <dbReference type="ChEBI" id="CHEBI:58349"/>
    </ligand>
</feature>
<feature type="active site" description="Proton donor" evidence="13">
    <location>
        <position position="56"/>
    </location>
</feature>
<dbReference type="InterPro" id="IPR050765">
    <property type="entry name" value="Riboflavin_Biosynth_HTPR"/>
</dbReference>
<evidence type="ECO:0000256" key="13">
    <source>
        <dbReference type="PIRSR" id="PIRSR006769-1"/>
    </source>
</evidence>
<keyword evidence="9 12" id="KW-0521">NADP</keyword>
<dbReference type="GO" id="GO:0008703">
    <property type="term" value="F:5-amino-6-(5-phosphoribosylamino)uracil reductase activity"/>
    <property type="evidence" value="ECO:0007669"/>
    <property type="project" value="UniProtKB-EC"/>
</dbReference>
<keyword evidence="6 12" id="KW-0686">Riboflavin biosynthesis</keyword>
<dbReference type="GO" id="GO:0008835">
    <property type="term" value="F:diaminohydroxyphosphoribosylaminopyrimidine deaminase activity"/>
    <property type="evidence" value="ECO:0007669"/>
    <property type="project" value="UniProtKB-EC"/>
</dbReference>
<evidence type="ECO:0000313" key="17">
    <source>
        <dbReference type="EMBL" id="MBB3065733.1"/>
    </source>
</evidence>
<name>A0A839SXQ4_9PROT</name>
<feature type="binding site" evidence="14">
    <location>
        <position position="172"/>
    </location>
    <ligand>
        <name>substrate</name>
    </ligand>
</feature>
<dbReference type="SUPFAM" id="SSF53597">
    <property type="entry name" value="Dihydrofolate reductase-like"/>
    <property type="match status" value="1"/>
</dbReference>
<comment type="function">
    <text evidence="1 12">Converts 2,5-diamino-6-(ribosylamino)-4(3h)-pyrimidinone 5'-phosphate into 5-amino-6-(ribosylamino)-2,4(1h,3h)-pyrimidinedione 5'-phosphate.</text>
</comment>
<dbReference type="PANTHER" id="PTHR38011">
    <property type="entry name" value="DIHYDROFOLATE REDUCTASE FAMILY PROTEIN (AFU_ORTHOLOGUE AFUA_8G06820)"/>
    <property type="match status" value="1"/>
</dbReference>
<dbReference type="PIRSF" id="PIRSF006769">
    <property type="entry name" value="RibD"/>
    <property type="match status" value="1"/>
</dbReference>
<feature type="binding site" evidence="14">
    <location>
        <position position="188"/>
    </location>
    <ligand>
        <name>substrate</name>
    </ligand>
</feature>
<gene>
    <name evidence="17" type="ORF">FHR98_002029</name>
</gene>
<feature type="binding site" evidence="14">
    <location>
        <position position="200"/>
    </location>
    <ligand>
        <name>NADP(+)</name>
        <dbReference type="ChEBI" id="CHEBI:58349"/>
    </ligand>
</feature>
<dbReference type="NCBIfam" id="TIGR00227">
    <property type="entry name" value="ribD_Cterm"/>
    <property type="match status" value="1"/>
</dbReference>
<dbReference type="InterPro" id="IPR016192">
    <property type="entry name" value="APOBEC/CMP_deaminase_Zn-bd"/>
</dbReference>
<evidence type="ECO:0000256" key="7">
    <source>
        <dbReference type="ARBA" id="ARBA00022723"/>
    </source>
</evidence>
<dbReference type="Proteomes" id="UP000581135">
    <property type="component" value="Unassembled WGS sequence"/>
</dbReference>
<comment type="catalytic activity">
    <reaction evidence="12">
        <text>5-amino-6-(5-phospho-D-ribitylamino)uracil + NADP(+) = 5-amino-6-(5-phospho-D-ribosylamino)uracil + NADPH + H(+)</text>
        <dbReference type="Rhea" id="RHEA:17845"/>
        <dbReference type="ChEBI" id="CHEBI:15378"/>
        <dbReference type="ChEBI" id="CHEBI:57783"/>
        <dbReference type="ChEBI" id="CHEBI:58349"/>
        <dbReference type="ChEBI" id="CHEBI:58421"/>
        <dbReference type="ChEBI" id="CHEBI:58453"/>
        <dbReference type="EC" id="1.1.1.193"/>
    </reaction>
</comment>
<evidence type="ECO:0000256" key="14">
    <source>
        <dbReference type="PIRSR" id="PIRSR006769-2"/>
    </source>
</evidence>
<keyword evidence="18" id="KW-1185">Reference proteome</keyword>
<protein>
    <recommendedName>
        <fullName evidence="12">Riboflavin biosynthesis protein RibD</fullName>
    </recommendedName>
    <domain>
        <recommendedName>
            <fullName evidence="12">Diaminohydroxyphosphoribosylaminopyrimidine deaminase</fullName>
            <shortName evidence="12">DRAP deaminase</shortName>
            <ecNumber evidence="12">3.5.4.26</ecNumber>
        </recommendedName>
        <alternativeName>
            <fullName evidence="12">Riboflavin-specific deaminase</fullName>
        </alternativeName>
    </domain>
    <domain>
        <recommendedName>
            <fullName evidence="12">5-amino-6-(5-phosphoribosylamino)uracil reductase</fullName>
            <ecNumber evidence="12">1.1.1.193</ecNumber>
        </recommendedName>
        <alternativeName>
            <fullName evidence="12">HTP reductase</fullName>
        </alternativeName>
    </domain>
</protein>
<keyword evidence="12 17" id="KW-0378">Hydrolase</keyword>
<dbReference type="RefSeq" id="WP_246377692.1">
    <property type="nucleotide sequence ID" value="NZ_JACHXA010000005.1"/>
</dbReference>
<dbReference type="GO" id="GO:0008270">
    <property type="term" value="F:zinc ion binding"/>
    <property type="evidence" value="ECO:0007669"/>
    <property type="project" value="InterPro"/>
</dbReference>
<evidence type="ECO:0000256" key="11">
    <source>
        <dbReference type="ARBA" id="ARBA00023268"/>
    </source>
</evidence>
<keyword evidence="11" id="KW-0511">Multifunctional enzyme</keyword>
<comment type="pathway">
    <text evidence="3 12">Cofactor biosynthesis; riboflavin biosynthesis; 5-amino-6-(D-ribitylamino)uracil from GTP: step 3/4.</text>
</comment>
<evidence type="ECO:0000256" key="3">
    <source>
        <dbReference type="ARBA" id="ARBA00004910"/>
    </source>
</evidence>
<comment type="similarity">
    <text evidence="5 12">In the C-terminal section; belongs to the HTP reductase family.</text>
</comment>
<dbReference type="SUPFAM" id="SSF53927">
    <property type="entry name" value="Cytidine deaminase-like"/>
    <property type="match status" value="1"/>
</dbReference>
<dbReference type="EC" id="3.5.4.26" evidence="12"/>
<evidence type="ECO:0000256" key="4">
    <source>
        <dbReference type="ARBA" id="ARBA00005259"/>
    </source>
</evidence>
<dbReference type="CDD" id="cd01284">
    <property type="entry name" value="Riboflavin_deaminase-reductase"/>
    <property type="match status" value="1"/>
</dbReference>
<proteinExistence type="inferred from homology"/>
<dbReference type="Pfam" id="PF00383">
    <property type="entry name" value="dCMP_cyt_deam_1"/>
    <property type="match status" value="1"/>
</dbReference>
<dbReference type="Gene3D" id="3.40.140.10">
    <property type="entry name" value="Cytidine Deaminase, domain 2"/>
    <property type="match status" value="1"/>
</dbReference>
<dbReference type="EC" id="1.1.1.193" evidence="12"/>
<dbReference type="InterPro" id="IPR002125">
    <property type="entry name" value="CMP_dCMP_dom"/>
</dbReference>
<comment type="pathway">
    <text evidence="2 12">Cofactor biosynthesis; riboflavin biosynthesis; 5-amino-6-(D-ribitylamino)uracil from GTP: step 2/4.</text>
</comment>
<comment type="caution">
    <text evidence="17">The sequence shown here is derived from an EMBL/GenBank/DDBJ whole genome shotgun (WGS) entry which is preliminary data.</text>
</comment>
<sequence length="374" mass="39766">MTDSAADLGYMRAALSLARRGLGRVAPNPAVGCIIVSQNQIVGRGWTQPGGRPHAETEALAQASIAARGSTVYVTLEPCSHHGQTGPCAEALVKAGVARCVVAMNDPDERVRGRGVKMLREAGIAVETGLLRHEAERVNAGYLLHRLHGRPLVTLKLATTLDGRIATHTGESQWITGNSARAFGHRLRATHDAILIGGRTALYDNPRLDCRLPGLETRSPLRVIMDGSLVLPLTHHLVANAGARAGNCSTLLFTREGHPKERVAAYRSAGVEVIELRPDQPGGLLPPDGVLEALAARGVTRVLCEGGGGLAASLVRAGLVDRLIWFRAARLLGDDGRAGLSALGIDSLKDSPRFRLDFLRCLGEDLLESYSKAT</sequence>
<dbReference type="InterPro" id="IPR016193">
    <property type="entry name" value="Cytidine_deaminase-like"/>
</dbReference>
<evidence type="ECO:0000256" key="2">
    <source>
        <dbReference type="ARBA" id="ARBA00004882"/>
    </source>
</evidence>
<dbReference type="PROSITE" id="PS00903">
    <property type="entry name" value="CYT_DCMP_DEAMINASES_1"/>
    <property type="match status" value="1"/>
</dbReference>
<feature type="binding site" evidence="14">
    <location>
        <position position="204"/>
    </location>
    <ligand>
        <name>NADP(+)</name>
        <dbReference type="ChEBI" id="CHEBI:58349"/>
    </ligand>
</feature>
<dbReference type="Gene3D" id="3.40.430.10">
    <property type="entry name" value="Dihydrofolate Reductase, subunit A"/>
    <property type="match status" value="1"/>
</dbReference>
<dbReference type="InterPro" id="IPR004794">
    <property type="entry name" value="Eubact_RibD"/>
</dbReference>